<protein>
    <submittedName>
        <fullName evidence="1">Unannotated protein</fullName>
    </submittedName>
</protein>
<accession>A0A6J7N1R5</accession>
<evidence type="ECO:0000313" key="1">
    <source>
        <dbReference type="EMBL" id="CAB4987216.1"/>
    </source>
</evidence>
<reference evidence="1" key="1">
    <citation type="submission" date="2020-05" db="EMBL/GenBank/DDBJ databases">
        <authorList>
            <person name="Chiriac C."/>
            <person name="Salcher M."/>
            <person name="Ghai R."/>
            <person name="Kavagutti S V."/>
        </authorList>
    </citation>
    <scope>NUCLEOTIDE SEQUENCE</scope>
</reference>
<name>A0A6J7N1R5_9ZZZZ</name>
<organism evidence="1">
    <name type="scientific">freshwater metagenome</name>
    <dbReference type="NCBI Taxonomy" id="449393"/>
    <lineage>
        <taxon>unclassified sequences</taxon>
        <taxon>metagenomes</taxon>
        <taxon>ecological metagenomes</taxon>
    </lineage>
</organism>
<gene>
    <name evidence="1" type="ORF">UFOPK3957_00799</name>
</gene>
<sequence length="69" mass="6968">MPPALVSAIGVPHTAVAGVPMIVNGDDVAVKVNEAVPVFSRWVAVTTHVPAAVAVSDESVTLHTAPDVS</sequence>
<proteinExistence type="predicted"/>
<dbReference type="AlphaFoldDB" id="A0A6J7N1R5"/>
<dbReference type="EMBL" id="CAFBOM010000119">
    <property type="protein sequence ID" value="CAB4987216.1"/>
    <property type="molecule type" value="Genomic_DNA"/>
</dbReference>